<proteinExistence type="predicted"/>
<gene>
    <name evidence="1" type="ORF">L3X38_039700</name>
</gene>
<dbReference type="Gene3D" id="2.40.50.90">
    <property type="match status" value="1"/>
</dbReference>
<reference evidence="1 2" key="1">
    <citation type="journal article" date="2022" name="G3 (Bethesda)">
        <title>Whole-genome sequence and methylome profiling of the almond [Prunus dulcis (Mill.) D.A. Webb] cultivar 'Nonpareil'.</title>
        <authorList>
            <person name="D'Amico-Willman K.M."/>
            <person name="Ouma W.Z."/>
            <person name="Meulia T."/>
            <person name="Sideli G.M."/>
            <person name="Gradziel T.M."/>
            <person name="Fresnedo-Ramirez J."/>
        </authorList>
    </citation>
    <scope>NUCLEOTIDE SEQUENCE [LARGE SCALE GENOMIC DNA]</scope>
    <source>
        <strain evidence="1">Clone GOH B32 T37-40</strain>
    </source>
</reference>
<dbReference type="InterPro" id="IPR035437">
    <property type="entry name" value="SNase_OB-fold_sf"/>
</dbReference>
<sequence>MMTNYEDRDYDAKEGRSRVEKCVIRDHMILNKKGEDSGVNPSVTDTTDLSNATRKEARRAYEPYADEAIELLRTTISQRWVEVELQTIDEDGYFVGYLSESNTMC</sequence>
<evidence type="ECO:0000313" key="1">
    <source>
        <dbReference type="EMBL" id="KAI5319992.1"/>
    </source>
</evidence>
<organism evidence="1 2">
    <name type="scientific">Prunus dulcis</name>
    <name type="common">Almond</name>
    <name type="synonym">Amygdalus dulcis</name>
    <dbReference type="NCBI Taxonomy" id="3755"/>
    <lineage>
        <taxon>Eukaryota</taxon>
        <taxon>Viridiplantae</taxon>
        <taxon>Streptophyta</taxon>
        <taxon>Embryophyta</taxon>
        <taxon>Tracheophyta</taxon>
        <taxon>Spermatophyta</taxon>
        <taxon>Magnoliopsida</taxon>
        <taxon>eudicotyledons</taxon>
        <taxon>Gunneridae</taxon>
        <taxon>Pentapetalae</taxon>
        <taxon>rosids</taxon>
        <taxon>fabids</taxon>
        <taxon>Rosales</taxon>
        <taxon>Rosaceae</taxon>
        <taxon>Amygdaloideae</taxon>
        <taxon>Amygdaleae</taxon>
        <taxon>Prunus</taxon>
    </lineage>
</organism>
<comment type="caution">
    <text evidence="1">The sequence shown here is derived from an EMBL/GenBank/DDBJ whole genome shotgun (WGS) entry which is preliminary data.</text>
</comment>
<protein>
    <submittedName>
        <fullName evidence="1">Uncharacterized protein</fullName>
    </submittedName>
</protein>
<dbReference type="Proteomes" id="UP001054821">
    <property type="component" value="Chromosome 7"/>
</dbReference>
<dbReference type="EMBL" id="JAJFAZ020000007">
    <property type="protein sequence ID" value="KAI5319992.1"/>
    <property type="molecule type" value="Genomic_DNA"/>
</dbReference>
<keyword evidence="2" id="KW-1185">Reference proteome</keyword>
<dbReference type="AlphaFoldDB" id="A0AAD4V951"/>
<accession>A0AAD4V951</accession>
<evidence type="ECO:0000313" key="2">
    <source>
        <dbReference type="Proteomes" id="UP001054821"/>
    </source>
</evidence>
<dbReference type="SUPFAM" id="SSF50199">
    <property type="entry name" value="Staphylococcal nuclease"/>
    <property type="match status" value="1"/>
</dbReference>
<name>A0AAD4V951_PRUDU</name>